<organism evidence="3 4">
    <name type="scientific">Rosa chinensis</name>
    <name type="common">China rose</name>
    <dbReference type="NCBI Taxonomy" id="74649"/>
    <lineage>
        <taxon>Eukaryota</taxon>
        <taxon>Viridiplantae</taxon>
        <taxon>Streptophyta</taxon>
        <taxon>Embryophyta</taxon>
        <taxon>Tracheophyta</taxon>
        <taxon>Spermatophyta</taxon>
        <taxon>Magnoliopsida</taxon>
        <taxon>eudicotyledons</taxon>
        <taxon>Gunneridae</taxon>
        <taxon>Pentapetalae</taxon>
        <taxon>rosids</taxon>
        <taxon>fabids</taxon>
        <taxon>Rosales</taxon>
        <taxon>Rosaceae</taxon>
        <taxon>Rosoideae</taxon>
        <taxon>Rosoideae incertae sedis</taxon>
        <taxon>Rosa</taxon>
    </lineage>
</organism>
<protein>
    <submittedName>
        <fullName evidence="3">Uncharacterized protein</fullName>
    </submittedName>
</protein>
<dbReference type="Proteomes" id="UP000238479">
    <property type="component" value="Chromosome 4"/>
</dbReference>
<feature type="transmembrane region" description="Helical" evidence="2">
    <location>
        <begin position="35"/>
        <end position="58"/>
    </location>
</feature>
<dbReference type="STRING" id="74649.A0A2P6R1M5"/>
<evidence type="ECO:0000313" key="4">
    <source>
        <dbReference type="Proteomes" id="UP000238479"/>
    </source>
</evidence>
<dbReference type="OrthoDB" id="1662399at2759"/>
<dbReference type="AlphaFoldDB" id="A0A2P6R1M5"/>
<accession>A0A2P6R1M5</accession>
<feature type="region of interest" description="Disordered" evidence="1">
    <location>
        <begin position="80"/>
        <end position="121"/>
    </location>
</feature>
<sequence length="339" mass="37215">MEIPVVNRISDFELPSPSFPSQAFSISGIEKVYSVWTWGALILAVIASFGTIITRINFVIIRRLRHKTAEPLCLRQEDDFSDIDDDDDDDETYSVSTSSSVSDDDEEEEEDDRRDEDFNVSAADRGRNRNLRLRRGRSFAGLNLNRFSWSDFASGKSVVKLWDNLALGLDLDDDSDDEYSGTGRTVSVYDMNKQKKINSFFAGSFQVPAAATSSRSTILTADTNASGRVALGLWDTRVGSRIPAMLAEWGPQIGRIVGVSSGGVDKVYVKDDVTGALMVGDVRKVGAPLRNVTDADVSDTWWDADAVMVSDECFDESAAASDCDSAVTRCCSAVRSYLL</sequence>
<evidence type="ECO:0000313" key="3">
    <source>
        <dbReference type="EMBL" id="PRQ40344.1"/>
    </source>
</evidence>
<feature type="compositionally biased region" description="Acidic residues" evidence="1">
    <location>
        <begin position="102"/>
        <end position="114"/>
    </location>
</feature>
<evidence type="ECO:0000256" key="2">
    <source>
        <dbReference type="SAM" id="Phobius"/>
    </source>
</evidence>
<proteinExistence type="predicted"/>
<dbReference type="EMBL" id="PDCK01000042">
    <property type="protein sequence ID" value="PRQ40344.1"/>
    <property type="molecule type" value="Genomic_DNA"/>
</dbReference>
<keyword evidence="4" id="KW-1185">Reference proteome</keyword>
<reference evidence="3 4" key="1">
    <citation type="journal article" date="2018" name="Nat. Genet.">
        <title>The Rosa genome provides new insights in the design of modern roses.</title>
        <authorList>
            <person name="Bendahmane M."/>
        </authorList>
    </citation>
    <scope>NUCLEOTIDE SEQUENCE [LARGE SCALE GENOMIC DNA]</scope>
    <source>
        <strain evidence="4">cv. Old Blush</strain>
    </source>
</reference>
<keyword evidence="2" id="KW-0812">Transmembrane</keyword>
<feature type="compositionally biased region" description="Acidic residues" evidence="1">
    <location>
        <begin position="80"/>
        <end position="92"/>
    </location>
</feature>
<comment type="caution">
    <text evidence="3">The sequence shown here is derived from an EMBL/GenBank/DDBJ whole genome shotgun (WGS) entry which is preliminary data.</text>
</comment>
<dbReference type="PANTHER" id="PTHR36715">
    <property type="entry name" value="BNAANNG41370D PROTEIN"/>
    <property type="match status" value="1"/>
</dbReference>
<dbReference type="OMA" id="PSVVAEW"/>
<evidence type="ECO:0000256" key="1">
    <source>
        <dbReference type="SAM" id="MobiDB-lite"/>
    </source>
</evidence>
<name>A0A2P6R1M5_ROSCH</name>
<dbReference type="PANTHER" id="PTHR36715:SF1">
    <property type="entry name" value="PROTEIN, PUTATIVE-RELATED"/>
    <property type="match status" value="1"/>
</dbReference>
<gene>
    <name evidence="3" type="ORF">RchiOBHm_Chr4g0435001</name>
</gene>
<dbReference type="Gramene" id="PRQ40344">
    <property type="protein sequence ID" value="PRQ40344"/>
    <property type="gene ID" value="RchiOBHm_Chr4g0435001"/>
</dbReference>
<keyword evidence="2" id="KW-1133">Transmembrane helix</keyword>
<keyword evidence="2" id="KW-0472">Membrane</keyword>